<dbReference type="Pfam" id="PF00076">
    <property type="entry name" value="RRM_1"/>
    <property type="match status" value="1"/>
</dbReference>
<keyword evidence="1" id="KW-0694">RNA-binding</keyword>
<dbReference type="InterPro" id="IPR000504">
    <property type="entry name" value="RRM_dom"/>
</dbReference>
<protein>
    <submittedName>
        <fullName evidence="3">Serine/arginine-rich splicing factor SR45a</fullName>
    </submittedName>
</protein>
<dbReference type="InterPro" id="IPR035979">
    <property type="entry name" value="RBD_domain_sf"/>
</dbReference>
<dbReference type="SMART" id="SM00360">
    <property type="entry name" value="RRM"/>
    <property type="match status" value="1"/>
</dbReference>
<organism evidence="3 4">
    <name type="scientific">Zea mays</name>
    <name type="common">Maize</name>
    <dbReference type="NCBI Taxonomy" id="4577"/>
    <lineage>
        <taxon>Eukaryota</taxon>
        <taxon>Viridiplantae</taxon>
        <taxon>Streptophyta</taxon>
        <taxon>Embryophyta</taxon>
        <taxon>Tracheophyta</taxon>
        <taxon>Spermatophyta</taxon>
        <taxon>Magnoliopsida</taxon>
        <taxon>Liliopsida</taxon>
        <taxon>Poales</taxon>
        <taxon>Poaceae</taxon>
        <taxon>PACMAD clade</taxon>
        <taxon>Panicoideae</taxon>
        <taxon>Andropogonodae</taxon>
        <taxon>Andropogoneae</taxon>
        <taxon>Tripsacinae</taxon>
        <taxon>Zea</taxon>
    </lineage>
</organism>
<dbReference type="PROSITE" id="PS50102">
    <property type="entry name" value="RRM"/>
    <property type="match status" value="1"/>
</dbReference>
<feature type="domain" description="RRM" evidence="2">
    <location>
        <begin position="105"/>
        <end position="183"/>
    </location>
</feature>
<dbReference type="PANTHER" id="PTHR48034">
    <property type="entry name" value="TRANSFORMER-2 SEX-DETERMINING PROTEIN-RELATED"/>
    <property type="match status" value="1"/>
</dbReference>
<accession>A0A3L6FPN4</accession>
<dbReference type="ExpressionAtlas" id="A0A3L6FPN4">
    <property type="expression patterns" value="baseline"/>
</dbReference>
<reference evidence="3 4" key="1">
    <citation type="journal article" date="2018" name="Nat. Genet.">
        <title>Extensive intraspecific gene order and gene structural variations between Mo17 and other maize genomes.</title>
        <authorList>
            <person name="Sun S."/>
            <person name="Zhou Y."/>
            <person name="Chen J."/>
            <person name="Shi J."/>
            <person name="Zhao H."/>
            <person name="Zhao H."/>
            <person name="Song W."/>
            <person name="Zhang M."/>
            <person name="Cui Y."/>
            <person name="Dong X."/>
            <person name="Liu H."/>
            <person name="Ma X."/>
            <person name="Jiao Y."/>
            <person name="Wang B."/>
            <person name="Wei X."/>
            <person name="Stein J.C."/>
            <person name="Glaubitz J.C."/>
            <person name="Lu F."/>
            <person name="Yu G."/>
            <person name="Liang C."/>
            <person name="Fengler K."/>
            <person name="Li B."/>
            <person name="Rafalski A."/>
            <person name="Schnable P.S."/>
            <person name="Ware D.H."/>
            <person name="Buckler E.S."/>
            <person name="Lai J."/>
        </authorList>
    </citation>
    <scope>NUCLEOTIDE SEQUENCE [LARGE SCALE GENOMIC DNA]</scope>
    <source>
        <strain evidence="4">cv. Missouri 17</strain>
        <tissue evidence="3">Seedling</tissue>
    </source>
</reference>
<evidence type="ECO:0000313" key="4">
    <source>
        <dbReference type="Proteomes" id="UP000251960"/>
    </source>
</evidence>
<gene>
    <name evidence="3" type="primary">SR45A_1</name>
    <name evidence="3" type="ORF">Zm00014a_015277</name>
</gene>
<sequence length="183" mass="19767">MDVVVLDAFSGAPRHQLRPAAWCRSTRFASQACRATAPFARADWQAACAIHASNSTGGGGHDASSNTQPTPRVNSGMDLALLTQTQGTEVALGMWTQVMLKTLGNNLYVTVLSPRVTDQGPKKHFSTEGEVIDASIVYDPWTREPRGFGFVTMAATKEADHCIKYLDCSVLQGQVIIVEKVKS</sequence>
<proteinExistence type="predicted"/>
<dbReference type="InterPro" id="IPR012677">
    <property type="entry name" value="Nucleotide-bd_a/b_plait_sf"/>
</dbReference>
<name>A0A3L6FPN4_MAIZE</name>
<comment type="caution">
    <text evidence="3">The sequence shown here is derived from an EMBL/GenBank/DDBJ whole genome shotgun (WGS) entry which is preliminary data.</text>
</comment>
<dbReference type="Gene3D" id="3.30.70.330">
    <property type="match status" value="1"/>
</dbReference>
<dbReference type="FunFam" id="3.30.70.330:FF:001544">
    <property type="entry name" value="Serine/arginine-rich splicing factor SR45a"/>
    <property type="match status" value="1"/>
</dbReference>
<dbReference type="Proteomes" id="UP000251960">
    <property type="component" value="Chromosome 3"/>
</dbReference>
<evidence type="ECO:0000256" key="1">
    <source>
        <dbReference type="PROSITE-ProRule" id="PRU00176"/>
    </source>
</evidence>
<evidence type="ECO:0000259" key="2">
    <source>
        <dbReference type="PROSITE" id="PS50102"/>
    </source>
</evidence>
<evidence type="ECO:0000313" key="3">
    <source>
        <dbReference type="EMBL" id="PWZ34301.1"/>
    </source>
</evidence>
<dbReference type="EMBL" id="NCVQ01000004">
    <property type="protein sequence ID" value="PWZ34301.1"/>
    <property type="molecule type" value="Genomic_DNA"/>
</dbReference>
<dbReference type="SUPFAM" id="SSF54928">
    <property type="entry name" value="RNA-binding domain, RBD"/>
    <property type="match status" value="1"/>
</dbReference>
<dbReference type="InterPro" id="IPR050441">
    <property type="entry name" value="RBM"/>
</dbReference>
<dbReference type="GO" id="GO:0003723">
    <property type="term" value="F:RNA binding"/>
    <property type="evidence" value="ECO:0007669"/>
    <property type="project" value="UniProtKB-UniRule"/>
</dbReference>
<dbReference type="AlphaFoldDB" id="A0A3L6FPN4"/>